<reference evidence="1 2" key="1">
    <citation type="journal article" date="2014" name="J. Virol.">
        <title>Discovery and evolution of bunyavirids in arctic phantom midges and ancient bunyavirid-like sequences in insect genomes.</title>
        <authorList>
            <person name="Ballinger M.J."/>
            <person name="Bruenn J.A."/>
            <person name="Hay J."/>
            <person name="Czechowski D."/>
            <person name="Taylor D.J."/>
        </authorList>
    </citation>
    <scope>NUCLEOTIDE SEQUENCE [LARGE SCALE GENOMIC DNA]</scope>
    <source>
        <strain evidence="1">G10N</strain>
    </source>
</reference>
<evidence type="ECO:0000313" key="2">
    <source>
        <dbReference type="Proteomes" id="UP000123759"/>
    </source>
</evidence>
<organism evidence="1 2">
    <name type="scientific">Orthophasmavirus kigluaikense</name>
    <dbReference type="NCBI Taxonomy" id="3052549"/>
    <lineage>
        <taxon>Viruses</taxon>
        <taxon>Riboviria</taxon>
        <taxon>Orthornavirae</taxon>
        <taxon>Negarnaviricota</taxon>
        <taxon>Polyploviricotina</taxon>
        <taxon>Bunyaviricetes</taxon>
        <taxon>Elliovirales</taxon>
        <taxon>Phasmaviridae</taxon>
        <taxon>Orthophasmavirus</taxon>
    </lineage>
</organism>
<accession>A0A059XT43</accession>
<protein>
    <submittedName>
        <fullName evidence="1">Nucleoprotein</fullName>
    </submittedName>
</protein>
<dbReference type="GeneID" id="33904674"/>
<proteinExistence type="predicted"/>
<keyword evidence="2" id="KW-1185">Reference proteome</keyword>
<sequence>MDKPSEAFTTAENSMVGLNLEGPVQEAVRKTFDMHAKTIATMASHPCSRDYNMFLNTCESVSKEYNSAGLDAEKLCREMSYVNPDFMLEPGWEVGHQALNFMAKVIFEVGPETRSVKVGSGTDKSYRFRFVRQYDAADIGRVASKMGAKNPPNAPSTSAARPNAVDVVTAYKAKIREHSVENGEAGTVVSGMVIVKTYKNTIAPQSEPTVKNGVLVLTIKQASFLALYKFKEFVKVCVARDTTILTPLCGAIFSRDDIDLMLADPEIKAVITDKTELLVALNLSAQNGGQFVEGSRTDIAGVCAIMGTVNVEKKLRMQIISKTAKQFLAKDRPMDKGLFHAVGKYAAGGLPAEWQAEILVQELEAAKITYRQILAAKKATERAIRMEVPNFDGSEN</sequence>
<dbReference type="Proteomes" id="UP000123759">
    <property type="component" value="Genome"/>
</dbReference>
<name>A0A059XT43_9VIRU</name>
<evidence type="ECO:0000313" key="1">
    <source>
        <dbReference type="EMBL" id="AIA24561.1"/>
    </source>
</evidence>
<gene>
    <name evidence="1" type="primary">N</name>
</gene>
<dbReference type="RefSeq" id="YP_009362030.1">
    <property type="nucleotide sequence ID" value="NC_034463.1"/>
</dbReference>
<dbReference type="OrthoDB" id="19236at10239"/>
<dbReference type="KEGG" id="vg:33904674"/>
<dbReference type="EMBL" id="KJ434184">
    <property type="protein sequence ID" value="AIA24561.1"/>
    <property type="molecule type" value="Viral_cRNA"/>
</dbReference>